<dbReference type="AlphaFoldDB" id="A0A939P784"/>
<evidence type="ECO:0000259" key="2">
    <source>
        <dbReference type="Pfam" id="PF19054"/>
    </source>
</evidence>
<feature type="region of interest" description="Disordered" evidence="1">
    <location>
        <begin position="120"/>
        <end position="149"/>
    </location>
</feature>
<dbReference type="Proteomes" id="UP000669179">
    <property type="component" value="Unassembled WGS sequence"/>
</dbReference>
<sequence length="376" mass="43030">MDRNDDMPLGDRARSSSAVAALLGRNREIAGSPSLVTIERKSRNWNEQGIVVRGVKVTPVARSTAHDLLRQKTRRVSREFAESFWAVLYRIADQDPELDTATMHSLRELRACFAQARTADADTPPGLMHRSAPGDDDDPESSLWTGLGLRKVDSPGQHDRVYQATVRMLIRAHLADAWWRDHEDAMPAGFGAYLTLEREASGIRTHAPDHIPGLLQTEDYARHSIRQNFPGLDEPTRERRVELQMMRRQVLRRSDPPAYWAIIGPRALRDRTVPAQVMRRQVEHLLTMANFTNVRVQLVTDPDADRLLPSATTIMRFYEQGYSDLVYQEHDDFGTYHVNGAEVADFQLRYSRLLIKALRPEQTLRTLLEMRARFRS</sequence>
<proteinExistence type="predicted"/>
<gene>
    <name evidence="3" type="ORF">J4573_04520</name>
</gene>
<dbReference type="Pfam" id="PF19054">
    <property type="entry name" value="DUF5753"/>
    <property type="match status" value="1"/>
</dbReference>
<organism evidence="3 4">
    <name type="scientific">Actinomadura barringtoniae</name>
    <dbReference type="NCBI Taxonomy" id="1427535"/>
    <lineage>
        <taxon>Bacteria</taxon>
        <taxon>Bacillati</taxon>
        <taxon>Actinomycetota</taxon>
        <taxon>Actinomycetes</taxon>
        <taxon>Streptosporangiales</taxon>
        <taxon>Thermomonosporaceae</taxon>
        <taxon>Actinomadura</taxon>
    </lineage>
</organism>
<evidence type="ECO:0000313" key="4">
    <source>
        <dbReference type="Proteomes" id="UP000669179"/>
    </source>
</evidence>
<accession>A0A939P784</accession>
<reference evidence="3" key="1">
    <citation type="submission" date="2021-03" db="EMBL/GenBank/DDBJ databases">
        <authorList>
            <person name="Kanchanasin P."/>
            <person name="Saeng-In P."/>
            <person name="Phongsopitanun W."/>
            <person name="Yuki M."/>
            <person name="Kudo T."/>
            <person name="Ohkuma M."/>
            <person name="Tanasupawat S."/>
        </authorList>
    </citation>
    <scope>NUCLEOTIDE SEQUENCE</scope>
    <source>
        <strain evidence="3">GKU 128</strain>
    </source>
</reference>
<evidence type="ECO:0000256" key="1">
    <source>
        <dbReference type="SAM" id="MobiDB-lite"/>
    </source>
</evidence>
<protein>
    <recommendedName>
        <fullName evidence="2">DUF5753 domain-containing protein</fullName>
    </recommendedName>
</protein>
<comment type="caution">
    <text evidence="3">The sequence shown here is derived from an EMBL/GenBank/DDBJ whole genome shotgun (WGS) entry which is preliminary data.</text>
</comment>
<dbReference type="RefSeq" id="WP_208253954.1">
    <property type="nucleotide sequence ID" value="NZ_JAGEOJ010000002.1"/>
</dbReference>
<keyword evidence="4" id="KW-1185">Reference proteome</keyword>
<evidence type="ECO:0000313" key="3">
    <source>
        <dbReference type="EMBL" id="MBO2446342.1"/>
    </source>
</evidence>
<name>A0A939P784_9ACTN</name>
<dbReference type="InterPro" id="IPR043917">
    <property type="entry name" value="DUF5753"/>
</dbReference>
<dbReference type="EMBL" id="JAGEOJ010000002">
    <property type="protein sequence ID" value="MBO2446342.1"/>
    <property type="molecule type" value="Genomic_DNA"/>
</dbReference>
<feature type="domain" description="DUF5753" evidence="2">
    <location>
        <begin position="191"/>
        <end position="367"/>
    </location>
</feature>